<proteinExistence type="inferred from homology"/>
<comment type="catalytic activity">
    <reaction evidence="2">
        <text>GTP + H2O = 7,8-dihydroneopterin 3'-triphosphate + formate + H(+)</text>
        <dbReference type="Rhea" id="RHEA:17473"/>
        <dbReference type="ChEBI" id="CHEBI:15377"/>
        <dbReference type="ChEBI" id="CHEBI:15378"/>
        <dbReference type="ChEBI" id="CHEBI:15740"/>
        <dbReference type="ChEBI" id="CHEBI:37565"/>
        <dbReference type="ChEBI" id="CHEBI:58462"/>
        <dbReference type="EC" id="3.5.4.16"/>
    </reaction>
</comment>
<dbReference type="EC" id="3.5.4.16" evidence="2"/>
<comment type="similarity">
    <text evidence="2">Belongs to the GTP cyclohydrolase IV family.</text>
</comment>
<evidence type="ECO:0000256" key="1">
    <source>
        <dbReference type="ARBA" id="ARBA00022801"/>
    </source>
</evidence>
<evidence type="ECO:0000313" key="4">
    <source>
        <dbReference type="Proteomes" id="UP001501510"/>
    </source>
</evidence>
<organism evidence="3 4">
    <name type="scientific">Clostridium oceanicum</name>
    <dbReference type="NCBI Taxonomy" id="1543"/>
    <lineage>
        <taxon>Bacteria</taxon>
        <taxon>Bacillati</taxon>
        <taxon>Bacillota</taxon>
        <taxon>Clostridia</taxon>
        <taxon>Eubacteriales</taxon>
        <taxon>Clostridiaceae</taxon>
        <taxon>Clostridium</taxon>
    </lineage>
</organism>
<dbReference type="Gene3D" id="3.10.270.10">
    <property type="entry name" value="Urate Oxidase"/>
    <property type="match status" value="1"/>
</dbReference>
<sequence length="254" mass="29210">MKDVQKEKDLRNIPLKNVGIEDLKWPIVVSDKKNGNQHTIADISVSVDLPHHTRGTHMSRFVECLQGLDVINYKNLEIILDELKEKLEAETSNLNMKFTYFINKKAPVSEIEAPISMECSIKAKKSENLDLKLKVKVPVHTLCPCSKEISENGAHNQRAIITMEVDANKKIWIEDLVYIAEKSSSVPIYSLLKRVDEKWVTEKAYENPRFVEDVAREVAVRLEKNDMINWYKVQVKSIESIHNHNAFATVEKGW</sequence>
<protein>
    <recommendedName>
        <fullName evidence="2">GTP cyclohydrolase FolE2</fullName>
        <ecNumber evidence="2">3.5.4.16</ecNumber>
    </recommendedName>
</protein>
<name>A0ABN1JH22_9CLOT</name>
<keyword evidence="1 2" id="KW-0378">Hydrolase</keyword>
<comment type="caution">
    <text evidence="3">The sequence shown here is derived from an EMBL/GenBank/DDBJ whole genome shotgun (WGS) entry which is preliminary data.</text>
</comment>
<dbReference type="Pfam" id="PF02649">
    <property type="entry name" value="GCHY-1"/>
    <property type="match status" value="1"/>
</dbReference>
<dbReference type="NCBIfam" id="NF010200">
    <property type="entry name" value="PRK13674.1-1"/>
    <property type="match status" value="1"/>
</dbReference>
<reference evidence="3 4" key="1">
    <citation type="journal article" date="2019" name="Int. J. Syst. Evol. Microbiol.">
        <title>The Global Catalogue of Microorganisms (GCM) 10K type strain sequencing project: providing services to taxonomists for standard genome sequencing and annotation.</title>
        <authorList>
            <consortium name="The Broad Institute Genomics Platform"/>
            <consortium name="The Broad Institute Genome Sequencing Center for Infectious Disease"/>
            <person name="Wu L."/>
            <person name="Ma J."/>
        </authorList>
    </citation>
    <scope>NUCLEOTIDE SEQUENCE [LARGE SCALE GENOMIC DNA]</scope>
    <source>
        <strain evidence="3 4">JCM 1407</strain>
    </source>
</reference>
<comment type="pathway">
    <text evidence="2">Cofactor biosynthesis; 7,8-dihydroneopterin triphosphate biosynthesis; 7,8-dihydroneopterin triphosphate from GTP: step 1/1.</text>
</comment>
<feature type="site" description="May be catalytically important" evidence="2">
    <location>
        <position position="143"/>
    </location>
</feature>
<dbReference type="InterPro" id="IPR003801">
    <property type="entry name" value="GTP_cyclohydrolase_FolE2/MptA"/>
</dbReference>
<comment type="function">
    <text evidence="2">Converts GTP to 7,8-dihydroneopterin triphosphate.</text>
</comment>
<keyword evidence="4" id="KW-1185">Reference proteome</keyword>
<dbReference type="HAMAP" id="MF_01527_B">
    <property type="entry name" value="GTP_cyclohydrol_B"/>
    <property type="match status" value="1"/>
</dbReference>
<dbReference type="PANTHER" id="PTHR36445:SF1">
    <property type="entry name" value="GTP CYCLOHYDROLASE MPTA"/>
    <property type="match status" value="1"/>
</dbReference>
<evidence type="ECO:0000313" key="3">
    <source>
        <dbReference type="EMBL" id="GAA0739295.1"/>
    </source>
</evidence>
<dbReference type="EMBL" id="BAAACG010000008">
    <property type="protein sequence ID" value="GAA0739295.1"/>
    <property type="molecule type" value="Genomic_DNA"/>
</dbReference>
<evidence type="ECO:0000256" key="2">
    <source>
        <dbReference type="HAMAP-Rule" id="MF_01527"/>
    </source>
</evidence>
<dbReference type="RefSeq" id="WP_343760893.1">
    <property type="nucleotide sequence ID" value="NZ_BAAACG010000008.1"/>
</dbReference>
<accession>A0ABN1JH22</accession>
<gene>
    <name evidence="2 3" type="primary">folE2</name>
    <name evidence="3" type="ORF">GCM10008906_17850</name>
</gene>
<dbReference type="InterPro" id="IPR022838">
    <property type="entry name" value="GTP_cyclohydrolase_FolE2"/>
</dbReference>
<dbReference type="Proteomes" id="UP001501510">
    <property type="component" value="Unassembled WGS sequence"/>
</dbReference>
<dbReference type="PANTHER" id="PTHR36445">
    <property type="entry name" value="GTP CYCLOHYDROLASE MPTA"/>
    <property type="match status" value="1"/>
</dbReference>